<gene>
    <name evidence="2" type="ORF">ACFYWW_08160</name>
</gene>
<reference evidence="2 3" key="1">
    <citation type="submission" date="2024-10" db="EMBL/GenBank/DDBJ databases">
        <title>The Natural Products Discovery Center: Release of the First 8490 Sequenced Strains for Exploring Actinobacteria Biosynthetic Diversity.</title>
        <authorList>
            <person name="Kalkreuter E."/>
            <person name="Kautsar S.A."/>
            <person name="Yang D."/>
            <person name="Bader C.D."/>
            <person name="Teijaro C.N."/>
            <person name="Fluegel L."/>
            <person name="Davis C.M."/>
            <person name="Simpson J.R."/>
            <person name="Lauterbach L."/>
            <person name="Steele A.D."/>
            <person name="Gui C."/>
            <person name="Meng S."/>
            <person name="Li G."/>
            <person name="Viehrig K."/>
            <person name="Ye F."/>
            <person name="Su P."/>
            <person name="Kiefer A.F."/>
            <person name="Nichols A."/>
            <person name="Cepeda A.J."/>
            <person name="Yan W."/>
            <person name="Fan B."/>
            <person name="Jiang Y."/>
            <person name="Adhikari A."/>
            <person name="Zheng C.-J."/>
            <person name="Schuster L."/>
            <person name="Cowan T.M."/>
            <person name="Smanski M.J."/>
            <person name="Chevrette M.G."/>
            <person name="De Carvalho L.P.S."/>
            <person name="Shen B."/>
        </authorList>
    </citation>
    <scope>NUCLEOTIDE SEQUENCE [LARGE SCALE GENOMIC DNA]</scope>
    <source>
        <strain evidence="2 3">NPDC003029</strain>
    </source>
</reference>
<dbReference type="EMBL" id="JBIAPK010000002">
    <property type="protein sequence ID" value="MFF3338698.1"/>
    <property type="molecule type" value="Genomic_DNA"/>
</dbReference>
<dbReference type="InterPro" id="IPR036388">
    <property type="entry name" value="WH-like_DNA-bd_sf"/>
</dbReference>
<dbReference type="RefSeq" id="WP_355723492.1">
    <property type="nucleotide sequence ID" value="NZ_JBEXNP010000014.1"/>
</dbReference>
<dbReference type="Proteomes" id="UP001601976">
    <property type="component" value="Unassembled WGS sequence"/>
</dbReference>
<feature type="region of interest" description="Disordered" evidence="1">
    <location>
        <begin position="1"/>
        <end position="20"/>
    </location>
</feature>
<evidence type="ECO:0000313" key="2">
    <source>
        <dbReference type="EMBL" id="MFF3338698.1"/>
    </source>
</evidence>
<protein>
    <submittedName>
        <fullName evidence="2">MarR family winged helix-turn-helix transcriptional regulator</fullName>
    </submittedName>
</protein>
<accession>A0ABW6RB06</accession>
<keyword evidence="3" id="KW-1185">Reference proteome</keyword>
<evidence type="ECO:0000256" key="1">
    <source>
        <dbReference type="SAM" id="MobiDB-lite"/>
    </source>
</evidence>
<evidence type="ECO:0000313" key="3">
    <source>
        <dbReference type="Proteomes" id="UP001601976"/>
    </source>
</evidence>
<comment type="caution">
    <text evidence="2">The sequence shown here is derived from an EMBL/GenBank/DDBJ whole genome shotgun (WGS) entry which is preliminary data.</text>
</comment>
<dbReference type="InterPro" id="IPR036390">
    <property type="entry name" value="WH_DNA-bd_sf"/>
</dbReference>
<dbReference type="Gene3D" id="1.10.10.10">
    <property type="entry name" value="Winged helix-like DNA-binding domain superfamily/Winged helix DNA-binding domain"/>
    <property type="match status" value="1"/>
</dbReference>
<dbReference type="SUPFAM" id="SSF46785">
    <property type="entry name" value="Winged helix' DNA-binding domain"/>
    <property type="match status" value="1"/>
</dbReference>
<proteinExistence type="predicted"/>
<sequence length="169" mass="18843">MTRSKELPETFSEPTSETLSDAELAQQPIAYWTHVAHREVLAFIRRELTKLGLSQPQYWTLRHLSVNDLSEDGAGRTVEELTEAMRDYLAPQDDLVPDTEDLVVRGFLSRDDTGRLTITEAGEAAHARVKGHVPALRAKIHEGIDDTDYATTVKVLRRMMRNVGSGSAG</sequence>
<name>A0ABW6RB06_9ACTN</name>
<organism evidence="2 3">
    <name type="scientific">Streptomyces flavidovirens</name>
    <dbReference type="NCBI Taxonomy" id="67298"/>
    <lineage>
        <taxon>Bacteria</taxon>
        <taxon>Bacillati</taxon>
        <taxon>Actinomycetota</taxon>
        <taxon>Actinomycetes</taxon>
        <taxon>Kitasatosporales</taxon>
        <taxon>Streptomycetaceae</taxon>
        <taxon>Streptomyces</taxon>
    </lineage>
</organism>